<evidence type="ECO:0000313" key="1">
    <source>
        <dbReference type="EMBL" id="AFM41274.1"/>
    </source>
</evidence>
<dbReference type="Proteomes" id="UP000002892">
    <property type="component" value="Chromosome"/>
</dbReference>
<organism evidence="1 2">
    <name type="scientific">Desulfosporosinus acidiphilus (strain DSM 22704 / JCM 16185 / SJ4)</name>
    <dbReference type="NCBI Taxonomy" id="646529"/>
    <lineage>
        <taxon>Bacteria</taxon>
        <taxon>Bacillati</taxon>
        <taxon>Bacillota</taxon>
        <taxon>Clostridia</taxon>
        <taxon>Eubacteriales</taxon>
        <taxon>Desulfitobacteriaceae</taxon>
        <taxon>Desulfosporosinus</taxon>
    </lineage>
</organism>
<dbReference type="AlphaFoldDB" id="I4D650"/>
<gene>
    <name evidence="1" type="ordered locus">Desaci_2321</name>
</gene>
<protein>
    <submittedName>
        <fullName evidence="1">Uncharacterized protein</fullName>
    </submittedName>
</protein>
<sequence>MSWHVLTILSVLNKKLFFLTGKKEDEYKPFVYFRKAILVLKITKIRSGKVLLKI</sequence>
<dbReference type="KEGG" id="dai:Desaci_2321"/>
<name>I4D650_DESAJ</name>
<proteinExistence type="predicted"/>
<dbReference type="EMBL" id="CP003639">
    <property type="protein sequence ID" value="AFM41274.1"/>
    <property type="molecule type" value="Genomic_DNA"/>
</dbReference>
<reference evidence="1 2" key="1">
    <citation type="journal article" date="2012" name="J. Bacteriol.">
        <title>Complete genome sequences of Desulfosporosinus orientis DSM765T, Desulfosporosinus youngiae DSM17734T, Desulfosporosinus meridiei DSM13257T, and Desulfosporosinus acidiphilus DSM22704T.</title>
        <authorList>
            <person name="Pester M."/>
            <person name="Brambilla E."/>
            <person name="Alazard D."/>
            <person name="Rattei T."/>
            <person name="Weinmaier T."/>
            <person name="Han J."/>
            <person name="Lucas S."/>
            <person name="Lapidus A."/>
            <person name="Cheng J.F."/>
            <person name="Goodwin L."/>
            <person name="Pitluck S."/>
            <person name="Peters L."/>
            <person name="Ovchinnikova G."/>
            <person name="Teshima H."/>
            <person name="Detter J.C."/>
            <person name="Han C.S."/>
            <person name="Tapia R."/>
            <person name="Land M.L."/>
            <person name="Hauser L."/>
            <person name="Kyrpides N.C."/>
            <person name="Ivanova N.N."/>
            <person name="Pagani I."/>
            <person name="Huntmann M."/>
            <person name="Wei C.L."/>
            <person name="Davenport K.W."/>
            <person name="Daligault H."/>
            <person name="Chain P.S."/>
            <person name="Chen A."/>
            <person name="Mavromatis K."/>
            <person name="Markowitz V."/>
            <person name="Szeto E."/>
            <person name="Mikhailova N."/>
            <person name="Pati A."/>
            <person name="Wagner M."/>
            <person name="Woyke T."/>
            <person name="Ollivier B."/>
            <person name="Klenk H.P."/>
            <person name="Spring S."/>
            <person name="Loy A."/>
        </authorList>
    </citation>
    <scope>NUCLEOTIDE SEQUENCE [LARGE SCALE GENOMIC DNA]</scope>
    <source>
        <strain evidence="2">DSM 22704 / JCM 16185 / SJ4</strain>
    </source>
</reference>
<keyword evidence="2" id="KW-1185">Reference proteome</keyword>
<accession>I4D650</accession>
<evidence type="ECO:0000313" key="2">
    <source>
        <dbReference type="Proteomes" id="UP000002892"/>
    </source>
</evidence>
<dbReference type="HOGENOM" id="CLU_3042669_0_0_9"/>